<name>A0A383CV82_9ZZZZ</name>
<organism evidence="1">
    <name type="scientific">marine metagenome</name>
    <dbReference type="NCBI Taxonomy" id="408172"/>
    <lineage>
        <taxon>unclassified sequences</taxon>
        <taxon>metagenomes</taxon>
        <taxon>ecological metagenomes</taxon>
    </lineage>
</organism>
<dbReference type="EMBL" id="UINC01211981">
    <property type="protein sequence ID" value="SVE36112.1"/>
    <property type="molecule type" value="Genomic_DNA"/>
</dbReference>
<gene>
    <name evidence="1" type="ORF">METZ01_LOCUS488966</name>
</gene>
<evidence type="ECO:0000313" key="1">
    <source>
        <dbReference type="EMBL" id="SVE36112.1"/>
    </source>
</evidence>
<sequence>VLVFLMGILFSQGVVDGLAAIVGKNVILHSDVLQQTQILAASQRIDPKKNSLLFERMYDETLNNIINQFSILDAAEKDTNLIVSDDEVDRALDQRIDEFILQAGSRELFEQAVGSSLRQIKSDYWLEIRNMMFIERFKFSKVQTFDVSRVEVNDFYYNYKDSIPPVLENYTFSVIEIPFIAGES</sequence>
<evidence type="ECO:0008006" key="2">
    <source>
        <dbReference type="Google" id="ProtNLM"/>
    </source>
</evidence>
<feature type="non-terminal residue" evidence="1">
    <location>
        <position position="184"/>
    </location>
</feature>
<dbReference type="Gene3D" id="1.10.4030.10">
    <property type="entry name" value="Porin chaperone SurA, peptide-binding domain"/>
    <property type="match status" value="1"/>
</dbReference>
<accession>A0A383CV82</accession>
<dbReference type="SUPFAM" id="SSF109998">
    <property type="entry name" value="Triger factor/SurA peptide-binding domain-like"/>
    <property type="match status" value="1"/>
</dbReference>
<dbReference type="AlphaFoldDB" id="A0A383CV82"/>
<protein>
    <recommendedName>
        <fullName evidence="2">SurA N-terminal domain-containing protein</fullName>
    </recommendedName>
</protein>
<feature type="non-terminal residue" evidence="1">
    <location>
        <position position="1"/>
    </location>
</feature>
<reference evidence="1" key="1">
    <citation type="submission" date="2018-05" db="EMBL/GenBank/DDBJ databases">
        <authorList>
            <person name="Lanie J.A."/>
            <person name="Ng W.-L."/>
            <person name="Kazmierczak K.M."/>
            <person name="Andrzejewski T.M."/>
            <person name="Davidsen T.M."/>
            <person name="Wayne K.J."/>
            <person name="Tettelin H."/>
            <person name="Glass J.I."/>
            <person name="Rusch D."/>
            <person name="Podicherti R."/>
            <person name="Tsui H.-C.T."/>
            <person name="Winkler M.E."/>
        </authorList>
    </citation>
    <scope>NUCLEOTIDE SEQUENCE</scope>
</reference>
<proteinExistence type="predicted"/>
<dbReference type="InterPro" id="IPR027304">
    <property type="entry name" value="Trigger_fact/SurA_dom_sf"/>
</dbReference>